<organism evidence="2">
    <name type="scientific">marine sediment metagenome</name>
    <dbReference type="NCBI Taxonomy" id="412755"/>
    <lineage>
        <taxon>unclassified sequences</taxon>
        <taxon>metagenomes</taxon>
        <taxon>ecological metagenomes</taxon>
    </lineage>
</organism>
<protein>
    <submittedName>
        <fullName evidence="2">Uncharacterized protein</fullName>
    </submittedName>
</protein>
<dbReference type="AlphaFoldDB" id="X1JLF7"/>
<feature type="non-terminal residue" evidence="2">
    <location>
        <position position="1"/>
    </location>
</feature>
<feature type="coiled-coil region" evidence="1">
    <location>
        <begin position="35"/>
        <end position="62"/>
    </location>
</feature>
<reference evidence="2" key="1">
    <citation type="journal article" date="2014" name="Front. Microbiol.">
        <title>High frequency of phylogenetically diverse reductive dehalogenase-homologous genes in deep subseafloor sedimentary metagenomes.</title>
        <authorList>
            <person name="Kawai M."/>
            <person name="Futagami T."/>
            <person name="Toyoda A."/>
            <person name="Takaki Y."/>
            <person name="Nishi S."/>
            <person name="Hori S."/>
            <person name="Arai W."/>
            <person name="Tsubouchi T."/>
            <person name="Morono Y."/>
            <person name="Uchiyama I."/>
            <person name="Ito T."/>
            <person name="Fujiyama A."/>
            <person name="Inagaki F."/>
            <person name="Takami H."/>
        </authorList>
    </citation>
    <scope>NUCLEOTIDE SEQUENCE</scope>
    <source>
        <strain evidence="2">Expedition CK06-06</strain>
    </source>
</reference>
<accession>X1JLF7</accession>
<dbReference type="EMBL" id="BARU01035300">
    <property type="protein sequence ID" value="GAH79089.1"/>
    <property type="molecule type" value="Genomic_DNA"/>
</dbReference>
<name>X1JLF7_9ZZZZ</name>
<evidence type="ECO:0000313" key="2">
    <source>
        <dbReference type="EMBL" id="GAH79089.1"/>
    </source>
</evidence>
<evidence type="ECO:0000256" key="1">
    <source>
        <dbReference type="SAM" id="Coils"/>
    </source>
</evidence>
<proteinExistence type="predicted"/>
<sequence>ALQKLQLKQKQDLQGLVKPLHAAFHVGNAKVRLDVAVKKIKADKLQKEIEKLKKLKKPKKEKK</sequence>
<keyword evidence="1" id="KW-0175">Coiled coil</keyword>
<comment type="caution">
    <text evidence="2">The sequence shown here is derived from an EMBL/GenBank/DDBJ whole genome shotgun (WGS) entry which is preliminary data.</text>
</comment>
<gene>
    <name evidence="2" type="ORF">S03H2_55278</name>
</gene>